<evidence type="ECO:0000256" key="1">
    <source>
        <dbReference type="SAM" id="MobiDB-lite"/>
    </source>
</evidence>
<name>A0ABD0JHB0_9CAEN</name>
<organism evidence="2 3">
    <name type="scientific">Batillaria attramentaria</name>
    <dbReference type="NCBI Taxonomy" id="370345"/>
    <lineage>
        <taxon>Eukaryota</taxon>
        <taxon>Metazoa</taxon>
        <taxon>Spiralia</taxon>
        <taxon>Lophotrochozoa</taxon>
        <taxon>Mollusca</taxon>
        <taxon>Gastropoda</taxon>
        <taxon>Caenogastropoda</taxon>
        <taxon>Sorbeoconcha</taxon>
        <taxon>Cerithioidea</taxon>
        <taxon>Batillariidae</taxon>
        <taxon>Batillaria</taxon>
    </lineage>
</organism>
<evidence type="ECO:0000313" key="2">
    <source>
        <dbReference type="EMBL" id="KAK7474283.1"/>
    </source>
</evidence>
<reference evidence="2 3" key="1">
    <citation type="journal article" date="2023" name="Sci. Data">
        <title>Genome assembly of the Korean intertidal mud-creeper Batillaria attramentaria.</title>
        <authorList>
            <person name="Patra A.K."/>
            <person name="Ho P.T."/>
            <person name="Jun S."/>
            <person name="Lee S.J."/>
            <person name="Kim Y."/>
            <person name="Won Y.J."/>
        </authorList>
    </citation>
    <scope>NUCLEOTIDE SEQUENCE [LARGE SCALE GENOMIC DNA]</scope>
    <source>
        <strain evidence="2">Wonlab-2016</strain>
    </source>
</reference>
<gene>
    <name evidence="2" type="ORF">BaRGS_00034475</name>
</gene>
<protein>
    <submittedName>
        <fullName evidence="2">Uncharacterized protein</fullName>
    </submittedName>
</protein>
<accession>A0ABD0JHB0</accession>
<comment type="caution">
    <text evidence="2">The sequence shown here is derived from an EMBL/GenBank/DDBJ whole genome shotgun (WGS) entry which is preliminary data.</text>
</comment>
<keyword evidence="3" id="KW-1185">Reference proteome</keyword>
<sequence>MSLNHEHPPNVKQAILIRPANPLMPNASDKSRLLSCAGRSKPGPPNRHARMRRLPSGQVLPARCCVWWRTERQGSNDMHETPCQTNEMG</sequence>
<dbReference type="AlphaFoldDB" id="A0ABD0JHB0"/>
<dbReference type="EMBL" id="JACVVK020000441">
    <property type="protein sequence ID" value="KAK7474283.1"/>
    <property type="molecule type" value="Genomic_DNA"/>
</dbReference>
<proteinExistence type="predicted"/>
<feature type="region of interest" description="Disordered" evidence="1">
    <location>
        <begin position="22"/>
        <end position="55"/>
    </location>
</feature>
<evidence type="ECO:0000313" key="3">
    <source>
        <dbReference type="Proteomes" id="UP001519460"/>
    </source>
</evidence>
<dbReference type="Proteomes" id="UP001519460">
    <property type="component" value="Unassembled WGS sequence"/>
</dbReference>